<evidence type="ECO:0000313" key="6">
    <source>
        <dbReference type="EMBL" id="TBW34856.1"/>
    </source>
</evidence>
<dbReference type="CDD" id="cd01392">
    <property type="entry name" value="HTH_LacI"/>
    <property type="match status" value="1"/>
</dbReference>
<keyword evidence="2 6" id="KW-0238">DNA-binding</keyword>
<comment type="caution">
    <text evidence="6">The sequence shown here is derived from an EMBL/GenBank/DDBJ whole genome shotgun (WGS) entry which is preliminary data.</text>
</comment>
<feature type="compositionally biased region" description="Pro residues" evidence="4">
    <location>
        <begin position="1"/>
        <end position="12"/>
    </location>
</feature>
<dbReference type="GO" id="GO:0003700">
    <property type="term" value="F:DNA-binding transcription factor activity"/>
    <property type="evidence" value="ECO:0007669"/>
    <property type="project" value="TreeGrafter"/>
</dbReference>
<sequence>MPSTPPAPPRTPPAEAGAPSRRRAGRRGARPSSGRVTLGDVAKLAGVSSMTVSRVINQPDSVSAEVQKAVREAIARLGYVPDLLAGGLASSRTRLVAAIVPTVAHVMFSASVQYLTDRLAAEGYQVLLGLSGYPETVREEELILAILSRRPEALYLTGTSHSPQSRKQLRAAKIPIVETWDLSRKPLDMAVGFSHTAVGVRVADYFHAKGYRRVAAISAGDERAMLRCNAFAATSRDHGADVVAPVVTASPSTLQMGRAGLAQLLDGGFPLGGAIFTSSDALAHGVVLEAQARGLAVPSQVAVIGFGDLDYAANTSPPLSSVFVDRFAVGRLAAEALLTRLGGGTVAERVIDVGFEIVERATT</sequence>
<keyword evidence="1" id="KW-0805">Transcription regulation</keyword>
<dbReference type="PANTHER" id="PTHR30146:SF33">
    <property type="entry name" value="TRANSCRIPTIONAL REGULATOR"/>
    <property type="match status" value="1"/>
</dbReference>
<evidence type="ECO:0000259" key="5">
    <source>
        <dbReference type="PROSITE" id="PS50932"/>
    </source>
</evidence>
<feature type="domain" description="HTH lacI-type" evidence="5">
    <location>
        <begin position="36"/>
        <end position="90"/>
    </location>
</feature>
<proteinExistence type="predicted"/>
<dbReference type="PROSITE" id="PS00356">
    <property type="entry name" value="HTH_LACI_1"/>
    <property type="match status" value="1"/>
</dbReference>
<keyword evidence="7" id="KW-1185">Reference proteome</keyword>
<dbReference type="InterPro" id="IPR046335">
    <property type="entry name" value="LacI/GalR-like_sensor"/>
</dbReference>
<dbReference type="Gene3D" id="1.10.260.40">
    <property type="entry name" value="lambda repressor-like DNA-binding domains"/>
    <property type="match status" value="1"/>
</dbReference>
<dbReference type="PRINTS" id="PR00036">
    <property type="entry name" value="HTHLACI"/>
</dbReference>
<evidence type="ECO:0000256" key="3">
    <source>
        <dbReference type="ARBA" id="ARBA00023163"/>
    </source>
</evidence>
<evidence type="ECO:0000256" key="2">
    <source>
        <dbReference type="ARBA" id="ARBA00023125"/>
    </source>
</evidence>
<dbReference type="SUPFAM" id="SSF53822">
    <property type="entry name" value="Periplasmic binding protein-like I"/>
    <property type="match status" value="1"/>
</dbReference>
<evidence type="ECO:0000256" key="4">
    <source>
        <dbReference type="SAM" id="MobiDB-lite"/>
    </source>
</evidence>
<feature type="region of interest" description="Disordered" evidence="4">
    <location>
        <begin position="1"/>
        <end position="35"/>
    </location>
</feature>
<dbReference type="InterPro" id="IPR028082">
    <property type="entry name" value="Peripla_BP_I"/>
</dbReference>
<reference evidence="6 7" key="1">
    <citation type="submission" date="2019-02" db="EMBL/GenBank/DDBJ databases">
        <title>Siculibacillus lacustris gen. nov., sp. nov., a new rosette-forming bacterium isolated from a freshwater crater lake (Lake St. Ana, Romania).</title>
        <authorList>
            <person name="Felfoldi T."/>
            <person name="Marton Z."/>
            <person name="Szabo A."/>
            <person name="Mentes A."/>
            <person name="Boka K."/>
            <person name="Marialigeti K."/>
            <person name="Mathe I."/>
            <person name="Koncz M."/>
            <person name="Schumann P."/>
            <person name="Toth E."/>
        </authorList>
    </citation>
    <scope>NUCLEOTIDE SEQUENCE [LARGE SCALE GENOMIC DNA]</scope>
    <source>
        <strain evidence="6 7">SA-279</strain>
    </source>
</reference>
<dbReference type="Pfam" id="PF13377">
    <property type="entry name" value="Peripla_BP_3"/>
    <property type="match status" value="1"/>
</dbReference>
<organism evidence="6 7">
    <name type="scientific">Siculibacillus lacustris</name>
    <dbReference type="NCBI Taxonomy" id="1549641"/>
    <lineage>
        <taxon>Bacteria</taxon>
        <taxon>Pseudomonadati</taxon>
        <taxon>Pseudomonadota</taxon>
        <taxon>Alphaproteobacteria</taxon>
        <taxon>Hyphomicrobiales</taxon>
        <taxon>Ancalomicrobiaceae</taxon>
        <taxon>Siculibacillus</taxon>
    </lineage>
</organism>
<dbReference type="SUPFAM" id="SSF47413">
    <property type="entry name" value="lambda repressor-like DNA-binding domains"/>
    <property type="match status" value="1"/>
</dbReference>
<dbReference type="InterPro" id="IPR000843">
    <property type="entry name" value="HTH_LacI"/>
</dbReference>
<dbReference type="SMART" id="SM00354">
    <property type="entry name" value="HTH_LACI"/>
    <property type="match status" value="1"/>
</dbReference>
<dbReference type="Pfam" id="PF00356">
    <property type="entry name" value="LacI"/>
    <property type="match status" value="1"/>
</dbReference>
<dbReference type="CDD" id="cd01575">
    <property type="entry name" value="PBP1_GntR"/>
    <property type="match status" value="1"/>
</dbReference>
<keyword evidence="3" id="KW-0804">Transcription</keyword>
<dbReference type="PANTHER" id="PTHR30146">
    <property type="entry name" value="LACI-RELATED TRANSCRIPTIONAL REPRESSOR"/>
    <property type="match status" value="1"/>
</dbReference>
<dbReference type="OrthoDB" id="7170131at2"/>
<dbReference type="GO" id="GO:0000976">
    <property type="term" value="F:transcription cis-regulatory region binding"/>
    <property type="evidence" value="ECO:0007669"/>
    <property type="project" value="TreeGrafter"/>
</dbReference>
<gene>
    <name evidence="6" type="ORF">EYW49_17300</name>
</gene>
<name>A0A4V2KSX9_9HYPH</name>
<dbReference type="EMBL" id="SJFN01000030">
    <property type="protein sequence ID" value="TBW34856.1"/>
    <property type="molecule type" value="Genomic_DNA"/>
</dbReference>
<dbReference type="Gene3D" id="3.40.50.2300">
    <property type="match status" value="2"/>
</dbReference>
<feature type="compositionally biased region" description="Basic residues" evidence="4">
    <location>
        <begin position="20"/>
        <end position="29"/>
    </location>
</feature>
<accession>A0A4V2KSX9</accession>
<dbReference type="Proteomes" id="UP000292781">
    <property type="component" value="Unassembled WGS sequence"/>
</dbReference>
<dbReference type="InterPro" id="IPR010982">
    <property type="entry name" value="Lambda_DNA-bd_dom_sf"/>
</dbReference>
<evidence type="ECO:0000313" key="7">
    <source>
        <dbReference type="Proteomes" id="UP000292781"/>
    </source>
</evidence>
<dbReference type="AlphaFoldDB" id="A0A4V2KSX9"/>
<dbReference type="PROSITE" id="PS50932">
    <property type="entry name" value="HTH_LACI_2"/>
    <property type="match status" value="1"/>
</dbReference>
<dbReference type="RefSeq" id="WP_131310882.1">
    <property type="nucleotide sequence ID" value="NZ_SJFN01000030.1"/>
</dbReference>
<evidence type="ECO:0000256" key="1">
    <source>
        <dbReference type="ARBA" id="ARBA00023015"/>
    </source>
</evidence>
<protein>
    <submittedName>
        <fullName evidence="6">LacI family DNA-binding transcriptional regulator</fullName>
    </submittedName>
</protein>